<keyword evidence="1" id="KW-1133">Transmembrane helix</keyword>
<dbReference type="PANTHER" id="PTHR33918">
    <property type="entry name" value="OS01G0704200 PROTEIN"/>
    <property type="match status" value="1"/>
</dbReference>
<feature type="transmembrane region" description="Helical" evidence="1">
    <location>
        <begin position="89"/>
        <end position="109"/>
    </location>
</feature>
<evidence type="ECO:0000256" key="1">
    <source>
        <dbReference type="SAM" id="Phobius"/>
    </source>
</evidence>
<reference evidence="2 3" key="1">
    <citation type="journal article" date="2020" name="Nat. Food">
        <title>A phased Vanilla planifolia genome enables genetic improvement of flavour and production.</title>
        <authorList>
            <person name="Hasing T."/>
            <person name="Tang H."/>
            <person name="Brym M."/>
            <person name="Khazi F."/>
            <person name="Huang T."/>
            <person name="Chambers A.H."/>
        </authorList>
    </citation>
    <scope>NUCLEOTIDE SEQUENCE [LARGE SCALE GENOMIC DNA]</scope>
    <source>
        <tissue evidence="2">Leaf</tissue>
    </source>
</reference>
<dbReference type="Proteomes" id="UP000639772">
    <property type="component" value="Unassembled WGS sequence"/>
</dbReference>
<accession>A0A835PC31</accession>
<keyword evidence="1" id="KW-0472">Membrane</keyword>
<feature type="transmembrane region" description="Helical" evidence="1">
    <location>
        <begin position="20"/>
        <end position="40"/>
    </location>
</feature>
<evidence type="ECO:0000313" key="3">
    <source>
        <dbReference type="Proteomes" id="UP000639772"/>
    </source>
</evidence>
<sequence>MAPTLWLPLSAVFIGPNIAGLLSLVGLDCIFNIGATLFLLMADTCARSKGTSSPTRSQVPFLYKLWNLGASLLGFFVPLVILFSSQRGYLQPHLSFISFAVLLGPYLLLLSIQVLTEMLSWHWKSSVWLVTPIVYEAYRILQLMRGLNLGIEVGAPEWALVSIRLLVSWWMWVLSIQLIREAWFAGVNYENRLKQTQSY</sequence>
<evidence type="ECO:0000313" key="2">
    <source>
        <dbReference type="EMBL" id="KAG0450304.1"/>
    </source>
</evidence>
<dbReference type="AlphaFoldDB" id="A0A835PC31"/>
<comment type="caution">
    <text evidence="2">The sequence shown here is derived from an EMBL/GenBank/DDBJ whole genome shotgun (WGS) entry which is preliminary data.</text>
</comment>
<dbReference type="EMBL" id="JADCNM010000130">
    <property type="protein sequence ID" value="KAG0450304.1"/>
    <property type="molecule type" value="Genomic_DNA"/>
</dbReference>
<dbReference type="OrthoDB" id="733635at2759"/>
<organism evidence="2 3">
    <name type="scientific">Vanilla planifolia</name>
    <name type="common">Vanilla</name>
    <dbReference type="NCBI Taxonomy" id="51239"/>
    <lineage>
        <taxon>Eukaryota</taxon>
        <taxon>Viridiplantae</taxon>
        <taxon>Streptophyta</taxon>
        <taxon>Embryophyta</taxon>
        <taxon>Tracheophyta</taxon>
        <taxon>Spermatophyta</taxon>
        <taxon>Magnoliopsida</taxon>
        <taxon>Liliopsida</taxon>
        <taxon>Asparagales</taxon>
        <taxon>Orchidaceae</taxon>
        <taxon>Vanilloideae</taxon>
        <taxon>Vanilleae</taxon>
        <taxon>Vanilla</taxon>
    </lineage>
</organism>
<proteinExistence type="predicted"/>
<feature type="transmembrane region" description="Helical" evidence="1">
    <location>
        <begin position="61"/>
        <end position="83"/>
    </location>
</feature>
<protein>
    <submittedName>
        <fullName evidence="2">Uncharacterized protein</fullName>
    </submittedName>
</protein>
<dbReference type="PANTHER" id="PTHR33918:SF3">
    <property type="entry name" value="CYTOCHROME P450 FAMILY PROTEIN"/>
    <property type="match status" value="1"/>
</dbReference>
<keyword evidence="1" id="KW-0812">Transmembrane</keyword>
<gene>
    <name evidence="2" type="ORF">HPP92_026830</name>
</gene>
<name>A0A835PC31_VANPL</name>